<dbReference type="SUPFAM" id="SSF110849">
    <property type="entry name" value="ParB/Sulfiredoxin"/>
    <property type="match status" value="1"/>
</dbReference>
<evidence type="ECO:0000313" key="1">
    <source>
        <dbReference type="EMBL" id="SNS69576.1"/>
    </source>
</evidence>
<dbReference type="Gene3D" id="3.90.1530.10">
    <property type="entry name" value="Conserved hypothetical protein from pyrococcus furiosus pfu- 392566-001, ParB domain"/>
    <property type="match status" value="1"/>
</dbReference>
<evidence type="ECO:0008006" key="3">
    <source>
        <dbReference type="Google" id="ProtNLM"/>
    </source>
</evidence>
<dbReference type="RefSeq" id="WP_089283878.1">
    <property type="nucleotide sequence ID" value="NZ_FZOJ01000017.1"/>
</dbReference>
<dbReference type="EMBL" id="FZOJ01000017">
    <property type="protein sequence ID" value="SNS69576.1"/>
    <property type="molecule type" value="Genomic_DNA"/>
</dbReference>
<evidence type="ECO:0000313" key="2">
    <source>
        <dbReference type="Proteomes" id="UP000198304"/>
    </source>
</evidence>
<dbReference type="OrthoDB" id="1808292at2"/>
<organism evidence="1 2">
    <name type="scientific">Anaerovirgula multivorans</name>
    <dbReference type="NCBI Taxonomy" id="312168"/>
    <lineage>
        <taxon>Bacteria</taxon>
        <taxon>Bacillati</taxon>
        <taxon>Bacillota</taxon>
        <taxon>Clostridia</taxon>
        <taxon>Peptostreptococcales</taxon>
        <taxon>Natronincolaceae</taxon>
        <taxon>Anaerovirgula</taxon>
    </lineage>
</organism>
<gene>
    <name evidence="1" type="ORF">SAMN05446037_101757</name>
</gene>
<name>A0A239GJU6_9FIRM</name>
<accession>A0A239GJU6</accession>
<keyword evidence="2" id="KW-1185">Reference proteome</keyword>
<dbReference type="AlphaFoldDB" id="A0A239GJU6"/>
<reference evidence="2" key="1">
    <citation type="submission" date="2017-06" db="EMBL/GenBank/DDBJ databases">
        <authorList>
            <person name="Varghese N."/>
            <person name="Submissions S."/>
        </authorList>
    </citation>
    <scope>NUCLEOTIDE SEQUENCE [LARGE SCALE GENOMIC DNA]</scope>
    <source>
        <strain evidence="2">SCA</strain>
    </source>
</reference>
<proteinExistence type="predicted"/>
<dbReference type="Proteomes" id="UP000198304">
    <property type="component" value="Unassembled WGS sequence"/>
</dbReference>
<sequence length="160" mass="19104">MIDKKINRKLDVSFNRKNYVLEPGDEYFPNGIFKFHITKLIEFIDKFPEKFQIVEIDVNEYHKYFCNEDMNSDYIKAADLKRPVILAEIAPDRLHHGYPSISNDYYSRGYNLIDGHHRLAKAKQEGQEHLKAYVIPMEQHIDFMYEGFDAYVEYWNSKLV</sequence>
<dbReference type="InterPro" id="IPR036086">
    <property type="entry name" value="ParB/Sulfiredoxin_sf"/>
</dbReference>
<protein>
    <recommendedName>
        <fullName evidence="3">ParB-like nuclease domain-containing protein</fullName>
    </recommendedName>
</protein>